<dbReference type="GO" id="GO:0030246">
    <property type="term" value="F:carbohydrate binding"/>
    <property type="evidence" value="ECO:0007669"/>
    <property type="project" value="InterPro"/>
</dbReference>
<dbReference type="InterPro" id="IPR005084">
    <property type="entry name" value="CBM6"/>
</dbReference>
<keyword evidence="2 3" id="KW-0732">Signal</keyword>
<dbReference type="NCBIfam" id="TIGR04183">
    <property type="entry name" value="Por_Secre_tail"/>
    <property type="match status" value="1"/>
</dbReference>
<dbReference type="InterPro" id="IPR008964">
    <property type="entry name" value="Invasin/intimin_cell_adhesion"/>
</dbReference>
<dbReference type="CDD" id="cd04080">
    <property type="entry name" value="CBM6_cellulase-like"/>
    <property type="match status" value="1"/>
</dbReference>
<dbReference type="Pfam" id="PF18962">
    <property type="entry name" value="Por_Secre_tail"/>
    <property type="match status" value="1"/>
</dbReference>
<dbReference type="PROSITE" id="PS51762">
    <property type="entry name" value="GH16_2"/>
    <property type="match status" value="1"/>
</dbReference>
<dbReference type="InterPro" id="IPR013320">
    <property type="entry name" value="ConA-like_dom_sf"/>
</dbReference>
<comment type="similarity">
    <text evidence="1">Belongs to the glycosyl hydrolase 16 family.</text>
</comment>
<dbReference type="InterPro" id="IPR003343">
    <property type="entry name" value="Big_2"/>
</dbReference>
<dbReference type="Gene3D" id="2.60.120.260">
    <property type="entry name" value="Galactose-binding domain-like"/>
    <property type="match status" value="1"/>
</dbReference>
<dbReference type="CDD" id="cd08023">
    <property type="entry name" value="GH16_laminarinase_like"/>
    <property type="match status" value="1"/>
</dbReference>
<dbReference type="PROSITE" id="PS51175">
    <property type="entry name" value="CBM6"/>
    <property type="match status" value="1"/>
</dbReference>
<sequence length="926" mass="100359">MKTLNFYEKALQIRLSVICICASIFFANTTNAQVGNVIWEDNFNSLNTNIWQPDIGDGCDIGLCGWGNQELQSYQSDNVYIADVPGEPGNKALVLEARQENAGSRAFTSGKVTTDKRLSIHYGLVEVRVRVPNLQQGLWPAAWLLGTANITWPGKGEIDMMEMGFSQAARNQQQEPSSTVNNYVGANAFFSTPDGGVGNIAYDVDYNQPYVAATPLNDRFVTYRIYWEPTQLRFTVVDNGNEYDLYTNPLPINPDGVTSAFSKPFYMLLNLAVGGTLPGVTSNGGITAPLPGKMYVDYVRVSEWNGHGSVEFDYGQLTPENGRFGVFTDDTSINNQLNLGVDGEVYAWGGTVQEGNIPPYEGNNVIAWNTVNANSWFGGGVVSLNGKDMSNYVENGSLKFRIKIPADVSFRIGITDNYTNEEYIEFPAGQTKYGLVRNGEWGQVEIPLEDYTGLLAFQNINYLFTIVSVDGALPSNTFQFAIDDIVWDDGNATTPVVSSITVSPSNNTITDGESLQFSASALDQFGNPINTSFSWSASSGSITSNGLFTANGDGNITITASSNGINGTTSINVLPLPTGTAIPAIIEAEDYNEGGEGVGYHDLTAGNTGGAYRNEDVDIENTGDASGAYNVGWIDATEWLEYTVNATANTGLYDFAFRVASPNGNGRFHMELDGTDVTGTLVVPNTGSWQNYIDVTAEDINVTQGTHSIRLVFEASGLNINYFEAVEASNTSTGSCTQTAANGDYSVQISTDSSNPTLTFIPERSGVGSPTAILYYSTNPNATFPGYMVTPNTPFSINASQGETVYLYYTYSVPEGGERNTSNDRQSFVVGNCGNNSSRMVLSSDKAVRQSIKVYPNPIKSKLVVNFTKLDSYHSLSIYDVHGKMVDSFNVDGMQSLTIDTNQYPKGFYFIDVKGPAGHEVVKVVK</sequence>
<dbReference type="InterPro" id="IPR026444">
    <property type="entry name" value="Secre_tail"/>
</dbReference>
<dbReference type="SMART" id="SM00606">
    <property type="entry name" value="CBD_IV"/>
    <property type="match status" value="1"/>
</dbReference>
<keyword evidence="7" id="KW-1185">Reference proteome</keyword>
<name>A0A937DIB8_9BACT</name>
<evidence type="ECO:0000259" key="4">
    <source>
        <dbReference type="PROSITE" id="PS51175"/>
    </source>
</evidence>
<dbReference type="Gene3D" id="2.60.40.1080">
    <property type="match status" value="1"/>
</dbReference>
<feature type="domain" description="GH16" evidence="5">
    <location>
        <begin position="24"/>
        <end position="307"/>
    </location>
</feature>
<dbReference type="Pfam" id="PF03422">
    <property type="entry name" value="CBM_6"/>
    <property type="match status" value="1"/>
</dbReference>
<dbReference type="Gene3D" id="2.60.120.200">
    <property type="match status" value="1"/>
</dbReference>
<dbReference type="SUPFAM" id="SSF49785">
    <property type="entry name" value="Galactose-binding domain-like"/>
    <property type="match status" value="2"/>
</dbReference>
<feature type="signal peptide" evidence="3">
    <location>
        <begin position="1"/>
        <end position="32"/>
    </location>
</feature>
<dbReference type="SUPFAM" id="SSF49899">
    <property type="entry name" value="Concanavalin A-like lectins/glucanases"/>
    <property type="match status" value="1"/>
</dbReference>
<comment type="caution">
    <text evidence="6">The sequence shown here is derived from an EMBL/GenBank/DDBJ whole genome shotgun (WGS) entry which is preliminary data.</text>
</comment>
<feature type="domain" description="CBM6" evidence="4">
    <location>
        <begin position="584"/>
        <end position="726"/>
    </location>
</feature>
<proteinExistence type="inferred from homology"/>
<dbReference type="GO" id="GO:0004553">
    <property type="term" value="F:hydrolase activity, hydrolyzing O-glycosyl compounds"/>
    <property type="evidence" value="ECO:0007669"/>
    <property type="project" value="InterPro"/>
</dbReference>
<dbReference type="Pfam" id="PF00722">
    <property type="entry name" value="Glyco_hydro_16"/>
    <property type="match status" value="1"/>
</dbReference>
<dbReference type="PANTHER" id="PTHR10963">
    <property type="entry name" value="GLYCOSYL HYDROLASE-RELATED"/>
    <property type="match status" value="1"/>
</dbReference>
<dbReference type="RefSeq" id="WP_201917170.1">
    <property type="nucleotide sequence ID" value="NZ_JAERQG010000001.1"/>
</dbReference>
<dbReference type="InterPro" id="IPR050546">
    <property type="entry name" value="Glycosyl_Hydrlase_16"/>
</dbReference>
<evidence type="ECO:0000259" key="5">
    <source>
        <dbReference type="PROSITE" id="PS51762"/>
    </source>
</evidence>
<dbReference type="InterPro" id="IPR008979">
    <property type="entry name" value="Galactose-bd-like_sf"/>
</dbReference>
<dbReference type="AlphaFoldDB" id="A0A937DIB8"/>
<evidence type="ECO:0000313" key="7">
    <source>
        <dbReference type="Proteomes" id="UP000642920"/>
    </source>
</evidence>
<reference evidence="6" key="1">
    <citation type="submission" date="2021-01" db="EMBL/GenBank/DDBJ databases">
        <title>Marivirga sp. nov., isolated from intertidal surface sediments.</title>
        <authorList>
            <person name="Zhang M."/>
        </authorList>
    </citation>
    <scope>NUCLEOTIDE SEQUENCE</scope>
    <source>
        <strain evidence="6">SM1354</strain>
    </source>
</reference>
<dbReference type="Gene3D" id="2.60.120.430">
    <property type="entry name" value="Galactose-binding lectin"/>
    <property type="match status" value="1"/>
</dbReference>
<accession>A0A937DIB8</accession>
<gene>
    <name evidence="6" type="ORF">JKP34_01980</name>
</gene>
<evidence type="ECO:0000256" key="3">
    <source>
        <dbReference type="SAM" id="SignalP"/>
    </source>
</evidence>
<dbReference type="InterPro" id="IPR006584">
    <property type="entry name" value="Cellulose-bd_IV"/>
</dbReference>
<organism evidence="6 7">
    <name type="scientific">Marivirga atlantica</name>
    <dbReference type="NCBI Taxonomy" id="1548457"/>
    <lineage>
        <taxon>Bacteria</taxon>
        <taxon>Pseudomonadati</taxon>
        <taxon>Bacteroidota</taxon>
        <taxon>Cytophagia</taxon>
        <taxon>Cytophagales</taxon>
        <taxon>Marivirgaceae</taxon>
        <taxon>Marivirga</taxon>
    </lineage>
</organism>
<dbReference type="GO" id="GO:0005975">
    <property type="term" value="P:carbohydrate metabolic process"/>
    <property type="evidence" value="ECO:0007669"/>
    <property type="project" value="InterPro"/>
</dbReference>
<dbReference type="EMBL" id="JAERQG010000001">
    <property type="protein sequence ID" value="MBL0764001.1"/>
    <property type="molecule type" value="Genomic_DNA"/>
</dbReference>
<dbReference type="InterPro" id="IPR000757">
    <property type="entry name" value="Beta-glucanase-like"/>
</dbReference>
<feature type="chain" id="PRO_5037252068" evidence="3">
    <location>
        <begin position="33"/>
        <end position="926"/>
    </location>
</feature>
<evidence type="ECO:0000256" key="2">
    <source>
        <dbReference type="ARBA" id="ARBA00022729"/>
    </source>
</evidence>
<dbReference type="SUPFAM" id="SSF49373">
    <property type="entry name" value="Invasin/intimin cell-adhesion fragments"/>
    <property type="match status" value="1"/>
</dbReference>
<dbReference type="Proteomes" id="UP000642920">
    <property type="component" value="Unassembled WGS sequence"/>
</dbReference>
<evidence type="ECO:0000313" key="6">
    <source>
        <dbReference type="EMBL" id="MBL0764001.1"/>
    </source>
</evidence>
<protein>
    <submittedName>
        <fullName evidence="6">Carbohydrate-binding protein</fullName>
    </submittedName>
</protein>
<evidence type="ECO:0000256" key="1">
    <source>
        <dbReference type="ARBA" id="ARBA00006865"/>
    </source>
</evidence>
<dbReference type="SMART" id="SM00635">
    <property type="entry name" value="BID_2"/>
    <property type="match status" value="1"/>
</dbReference>
<dbReference type="Pfam" id="PF02368">
    <property type="entry name" value="Big_2"/>
    <property type="match status" value="1"/>
</dbReference>
<dbReference type="PANTHER" id="PTHR10963:SF55">
    <property type="entry name" value="GLYCOSIDE HYDROLASE FAMILY 16 PROTEIN"/>
    <property type="match status" value="1"/>
</dbReference>